<keyword evidence="3" id="KW-0804">Transcription</keyword>
<keyword evidence="2" id="KW-0238">DNA-binding</keyword>
<keyword evidence="4" id="KW-1133">Transmembrane helix</keyword>
<proteinExistence type="predicted"/>
<evidence type="ECO:0000256" key="3">
    <source>
        <dbReference type="ARBA" id="ARBA00023163"/>
    </source>
</evidence>
<dbReference type="PANTHER" id="PTHR30204">
    <property type="entry name" value="REDOX-CYCLING DRUG-SENSING TRANSCRIPTIONAL ACTIVATOR SOXR"/>
    <property type="match status" value="1"/>
</dbReference>
<dbReference type="RefSeq" id="WP_156353595.1">
    <property type="nucleotide sequence ID" value="NZ_CACRST010000011.1"/>
</dbReference>
<gene>
    <name evidence="6" type="primary">hmrR</name>
    <name evidence="6" type="ORF">BGLFYP119_01258</name>
</gene>
<dbReference type="SUPFAM" id="SSF46955">
    <property type="entry name" value="Putative DNA-binding domain"/>
    <property type="match status" value="1"/>
</dbReference>
<feature type="domain" description="HTH merR-type" evidence="5">
    <location>
        <begin position="1"/>
        <end position="69"/>
    </location>
</feature>
<keyword evidence="4" id="KW-0472">Membrane</keyword>
<dbReference type="SMART" id="SM00422">
    <property type="entry name" value="HTH_MERR"/>
    <property type="match status" value="1"/>
</dbReference>
<evidence type="ECO:0000256" key="4">
    <source>
        <dbReference type="SAM" id="Phobius"/>
    </source>
</evidence>
<evidence type="ECO:0000256" key="2">
    <source>
        <dbReference type="ARBA" id="ARBA00023125"/>
    </source>
</evidence>
<dbReference type="PROSITE" id="PS50937">
    <property type="entry name" value="HTH_MERR_2"/>
    <property type="match status" value="1"/>
</dbReference>
<dbReference type="InterPro" id="IPR000551">
    <property type="entry name" value="MerR-type_HTH_dom"/>
</dbReference>
<feature type="transmembrane region" description="Helical" evidence="4">
    <location>
        <begin position="273"/>
        <end position="294"/>
    </location>
</feature>
<keyword evidence="1" id="KW-0805">Transcription regulation</keyword>
<evidence type="ECO:0000313" key="6">
    <source>
        <dbReference type="EMBL" id="VYS95798.1"/>
    </source>
</evidence>
<dbReference type="GO" id="GO:0003700">
    <property type="term" value="F:DNA-binding transcription factor activity"/>
    <property type="evidence" value="ECO:0007669"/>
    <property type="project" value="InterPro"/>
</dbReference>
<dbReference type="PANTHER" id="PTHR30204:SF94">
    <property type="entry name" value="HEAVY METAL-DEPENDENT TRANSCRIPTIONAL REGULATOR HI_0293-RELATED"/>
    <property type="match status" value="1"/>
</dbReference>
<name>A0A6N2ST86_9FIRM</name>
<dbReference type="GO" id="GO:0003677">
    <property type="term" value="F:DNA binding"/>
    <property type="evidence" value="ECO:0007669"/>
    <property type="project" value="UniProtKB-KW"/>
</dbReference>
<dbReference type="EMBL" id="CACRST010000011">
    <property type="protein sequence ID" value="VYS95798.1"/>
    <property type="molecule type" value="Genomic_DNA"/>
</dbReference>
<keyword evidence="4" id="KW-0812">Transmembrane</keyword>
<evidence type="ECO:0000256" key="1">
    <source>
        <dbReference type="ARBA" id="ARBA00023015"/>
    </source>
</evidence>
<dbReference type="InterPro" id="IPR047057">
    <property type="entry name" value="MerR_fam"/>
</dbReference>
<reference evidence="6" key="1">
    <citation type="submission" date="2019-11" db="EMBL/GenBank/DDBJ databases">
        <authorList>
            <person name="Feng L."/>
        </authorList>
    </citation>
    <scope>NUCLEOTIDE SEQUENCE</scope>
    <source>
        <strain evidence="6">BgluceraseaLFYP119</strain>
    </source>
</reference>
<organism evidence="6">
    <name type="scientific">Blautia glucerasea</name>
    <dbReference type="NCBI Taxonomy" id="536633"/>
    <lineage>
        <taxon>Bacteria</taxon>
        <taxon>Bacillati</taxon>
        <taxon>Bacillota</taxon>
        <taxon>Clostridia</taxon>
        <taxon>Lachnospirales</taxon>
        <taxon>Lachnospiraceae</taxon>
        <taxon>Blautia</taxon>
    </lineage>
</organism>
<evidence type="ECO:0000259" key="5">
    <source>
        <dbReference type="PROSITE" id="PS50937"/>
    </source>
</evidence>
<protein>
    <submittedName>
        <fullName evidence="6">HTH-type transcriptional regulator HmrR</fullName>
    </submittedName>
</protein>
<sequence length="301" mass="35324">MNIKEAENLSGISGQNIRYYEKQGLISPKRNRINSYREYGEEDIRILKTIRMLRMLDMPIEQIRLILKGDLSMGDALDMQKVRLEVQAKKLQSAISFCEQMGKEKRTLKELDIDRCLEQMEKNTARDGYFTRWVEDYKKIAREEAQRVFTFIPDDAVTNPREFTNALLAYAKEKNLNLVITKEGMYPEFEIDGVEYRAERNYGRAYRVPVAVIHCEMIHPELYETEMEPKRRRWVKILYHSLPALGFIFLIFLMMGGTGGLSLSEFFTTKEGVILLILIVILGISEFMHFYLLYRNMDGPR</sequence>
<dbReference type="Pfam" id="PF13411">
    <property type="entry name" value="MerR_1"/>
    <property type="match status" value="1"/>
</dbReference>
<feature type="transmembrane region" description="Helical" evidence="4">
    <location>
        <begin position="237"/>
        <end position="261"/>
    </location>
</feature>
<dbReference type="Gene3D" id="1.10.1660.10">
    <property type="match status" value="1"/>
</dbReference>
<dbReference type="AlphaFoldDB" id="A0A6N2ST86"/>
<dbReference type="InterPro" id="IPR009061">
    <property type="entry name" value="DNA-bd_dom_put_sf"/>
</dbReference>
<accession>A0A6N2ST86</accession>